<evidence type="ECO:0000313" key="3">
    <source>
        <dbReference type="EMBL" id="SDO37668.1"/>
    </source>
</evidence>
<proteinExistence type="predicted"/>
<reference evidence="3 4" key="1">
    <citation type="submission" date="2016-10" db="EMBL/GenBank/DDBJ databases">
        <authorList>
            <person name="de Groot N.N."/>
        </authorList>
    </citation>
    <scope>NUCLEOTIDE SEQUENCE [LARGE SCALE GENOMIC DNA]</scope>
    <source>
        <strain evidence="3 4">CGMCC 1.11147</strain>
    </source>
</reference>
<accession>A0A1H0J1L3</accession>
<organism evidence="3 4">
    <name type="scientific">Nocardioides szechwanensis</name>
    <dbReference type="NCBI Taxonomy" id="1005944"/>
    <lineage>
        <taxon>Bacteria</taxon>
        <taxon>Bacillati</taxon>
        <taxon>Actinomycetota</taxon>
        <taxon>Actinomycetes</taxon>
        <taxon>Propionibacteriales</taxon>
        <taxon>Nocardioidaceae</taxon>
        <taxon>Nocardioides</taxon>
    </lineage>
</organism>
<dbReference type="Gene3D" id="3.40.630.30">
    <property type="match status" value="1"/>
</dbReference>
<dbReference type="Pfam" id="PF00583">
    <property type="entry name" value="Acetyltransf_1"/>
    <property type="match status" value="1"/>
</dbReference>
<evidence type="ECO:0000256" key="1">
    <source>
        <dbReference type="SAM" id="MobiDB-lite"/>
    </source>
</evidence>
<feature type="domain" description="N-acetyltransferase" evidence="2">
    <location>
        <begin position="5"/>
        <end position="181"/>
    </location>
</feature>
<dbReference type="EMBL" id="FNIC01000008">
    <property type="protein sequence ID" value="SDO37668.1"/>
    <property type="molecule type" value="Genomic_DNA"/>
</dbReference>
<keyword evidence="4" id="KW-1185">Reference proteome</keyword>
<dbReference type="GO" id="GO:0016747">
    <property type="term" value="F:acyltransferase activity, transferring groups other than amino-acyl groups"/>
    <property type="evidence" value="ECO:0007669"/>
    <property type="project" value="InterPro"/>
</dbReference>
<dbReference type="SUPFAM" id="SSF55729">
    <property type="entry name" value="Acyl-CoA N-acyltransferases (Nat)"/>
    <property type="match status" value="1"/>
</dbReference>
<evidence type="ECO:0000259" key="2">
    <source>
        <dbReference type="PROSITE" id="PS51186"/>
    </source>
</evidence>
<feature type="region of interest" description="Disordered" evidence="1">
    <location>
        <begin position="221"/>
        <end position="270"/>
    </location>
</feature>
<keyword evidence="3" id="KW-0808">Transferase</keyword>
<sequence>MPEQVKLRDGTDAWVMSLERSDKERLVAGFEELSPESRRQRFLAPVNRLSESMLEHLVDEVDGVDHVALVLFAEGPPDVYDPVAIARIVRYSDLPDAADLAVTVKDDWHGRGVATALLPVVMRHRPEGVTRIVTEVASDNPASLAMLRRLGLTTVSNTSPGVWDVEVDVTVDELPEPLPLAVLPPEALPGSRLHAVLDDPRRLALRSRDLLCPWLDREWTSGAHRERDQSGGAHESLLTGDEGSQTDGGEGGQGVDQQHGDALDQDERVE</sequence>
<dbReference type="STRING" id="1005944.SAMN05192576_3884"/>
<dbReference type="OrthoDB" id="4256927at2"/>
<dbReference type="InterPro" id="IPR000182">
    <property type="entry name" value="GNAT_dom"/>
</dbReference>
<gene>
    <name evidence="3" type="ORF">SAMN05192576_3884</name>
</gene>
<evidence type="ECO:0000313" key="4">
    <source>
        <dbReference type="Proteomes" id="UP000199004"/>
    </source>
</evidence>
<dbReference type="InterPro" id="IPR016181">
    <property type="entry name" value="Acyl_CoA_acyltransferase"/>
</dbReference>
<dbReference type="Proteomes" id="UP000199004">
    <property type="component" value="Unassembled WGS sequence"/>
</dbReference>
<dbReference type="AlphaFoldDB" id="A0A1H0J1L3"/>
<name>A0A1H0J1L3_9ACTN</name>
<dbReference type="PROSITE" id="PS51186">
    <property type="entry name" value="GNAT"/>
    <property type="match status" value="1"/>
</dbReference>
<protein>
    <submittedName>
        <fullName evidence="3">Acetyltransferase (GNAT) family protein</fullName>
    </submittedName>
</protein>
<feature type="compositionally biased region" description="Basic and acidic residues" evidence="1">
    <location>
        <begin position="258"/>
        <end position="270"/>
    </location>
</feature>